<feature type="transmembrane region" description="Helical" evidence="14">
    <location>
        <begin position="142"/>
        <end position="160"/>
    </location>
</feature>
<dbReference type="GO" id="GO:0005634">
    <property type="term" value="C:nucleus"/>
    <property type="evidence" value="ECO:0007669"/>
    <property type="project" value="UniProtKB-SubCell"/>
</dbReference>
<dbReference type="SMART" id="SM00014">
    <property type="entry name" value="acidPPc"/>
    <property type="match status" value="1"/>
</dbReference>
<accession>A0A0W0EZS2</accession>
<evidence type="ECO:0000256" key="8">
    <source>
        <dbReference type="ARBA" id="ARBA00022989"/>
    </source>
</evidence>
<evidence type="ECO:0000256" key="3">
    <source>
        <dbReference type="ARBA" id="ARBA00022490"/>
    </source>
</evidence>
<keyword evidence="5" id="KW-0378">Hydrolase</keyword>
<dbReference type="GO" id="GO:0005789">
    <property type="term" value="C:endoplasmic reticulum membrane"/>
    <property type="evidence" value="ECO:0007669"/>
    <property type="project" value="UniProtKB-SubCell"/>
</dbReference>
<evidence type="ECO:0000256" key="11">
    <source>
        <dbReference type="ARBA" id="ARBA00026071"/>
    </source>
</evidence>
<dbReference type="GO" id="GO:0042392">
    <property type="term" value="F:sphingosine-1-phosphate phosphatase activity"/>
    <property type="evidence" value="ECO:0007669"/>
    <property type="project" value="TreeGrafter"/>
</dbReference>
<reference evidence="16 17" key="1">
    <citation type="submission" date="2015-12" db="EMBL/GenBank/DDBJ databases">
        <title>Draft genome sequence of Moniliophthora roreri, the causal agent of frosty pod rot of cacao.</title>
        <authorList>
            <person name="Aime M.C."/>
            <person name="Diaz-Valderrama J.R."/>
            <person name="Kijpornyongpan T."/>
            <person name="Phillips-Mora W."/>
        </authorList>
    </citation>
    <scope>NUCLEOTIDE SEQUENCE [LARGE SCALE GENOMIC DNA]</scope>
    <source>
        <strain evidence="16 17">MCA 2952</strain>
    </source>
</reference>
<keyword evidence="9 14" id="KW-0472">Membrane</keyword>
<evidence type="ECO:0000256" key="7">
    <source>
        <dbReference type="ARBA" id="ARBA00022942"/>
    </source>
</evidence>
<feature type="transmembrane region" description="Helical" evidence="14">
    <location>
        <begin position="410"/>
        <end position="428"/>
    </location>
</feature>
<name>A0A0W0EZS2_MONRR</name>
<evidence type="ECO:0000256" key="10">
    <source>
        <dbReference type="ARBA" id="ARBA00023242"/>
    </source>
</evidence>
<dbReference type="Pfam" id="PF01569">
    <property type="entry name" value="PAP2"/>
    <property type="match status" value="1"/>
</dbReference>
<dbReference type="Proteomes" id="UP000054988">
    <property type="component" value="Unassembled WGS sequence"/>
</dbReference>
<feature type="transmembrane region" description="Helical" evidence="14">
    <location>
        <begin position="348"/>
        <end position="370"/>
    </location>
</feature>
<keyword evidence="10" id="KW-0539">Nucleus</keyword>
<protein>
    <recommendedName>
        <fullName evidence="13">Probable proteasome subunit beta type-4</fullName>
    </recommendedName>
</protein>
<organism evidence="16 17">
    <name type="scientific">Moniliophthora roreri</name>
    <name type="common">Frosty pod rot fungus</name>
    <name type="synonym">Monilia roreri</name>
    <dbReference type="NCBI Taxonomy" id="221103"/>
    <lineage>
        <taxon>Eukaryota</taxon>
        <taxon>Fungi</taxon>
        <taxon>Dikarya</taxon>
        <taxon>Basidiomycota</taxon>
        <taxon>Agaricomycotina</taxon>
        <taxon>Agaricomycetes</taxon>
        <taxon>Agaricomycetidae</taxon>
        <taxon>Agaricales</taxon>
        <taxon>Marasmiineae</taxon>
        <taxon>Marasmiaceae</taxon>
        <taxon>Moniliophthora</taxon>
    </lineage>
</organism>
<evidence type="ECO:0000313" key="17">
    <source>
        <dbReference type="Proteomes" id="UP000054988"/>
    </source>
</evidence>
<comment type="subcellular location">
    <subcellularLocation>
        <location evidence="2">Endoplasmic reticulum membrane</location>
        <topology evidence="2">Multi-pass membrane protein</topology>
    </subcellularLocation>
    <subcellularLocation>
        <location evidence="1">Nucleus</location>
    </subcellularLocation>
</comment>
<feature type="transmembrane region" description="Helical" evidence="14">
    <location>
        <begin position="282"/>
        <end position="300"/>
    </location>
</feature>
<proteinExistence type="inferred from homology"/>
<comment type="caution">
    <text evidence="16">The sequence shown here is derived from an EMBL/GenBank/DDBJ whole genome shotgun (WGS) entry which is preliminary data.</text>
</comment>
<dbReference type="InterPro" id="IPR036938">
    <property type="entry name" value="PAP2/HPO_sf"/>
</dbReference>
<comment type="similarity">
    <text evidence="12">Belongs to the type 2 lipid phosphate phosphatase family.</text>
</comment>
<dbReference type="Gene3D" id="1.20.144.10">
    <property type="entry name" value="Phosphatidic acid phosphatase type 2/haloperoxidase"/>
    <property type="match status" value="1"/>
</dbReference>
<dbReference type="FunFam" id="3.60.20.10:FF:000008">
    <property type="entry name" value="Proteasome subunit beta type-4"/>
    <property type="match status" value="1"/>
</dbReference>
<dbReference type="InterPro" id="IPR023333">
    <property type="entry name" value="Proteasome_suB-type"/>
</dbReference>
<feature type="transmembrane region" description="Helical" evidence="14">
    <location>
        <begin position="252"/>
        <end position="270"/>
    </location>
</feature>
<evidence type="ECO:0000256" key="9">
    <source>
        <dbReference type="ARBA" id="ARBA00023136"/>
    </source>
</evidence>
<evidence type="ECO:0000256" key="2">
    <source>
        <dbReference type="ARBA" id="ARBA00004477"/>
    </source>
</evidence>
<dbReference type="GO" id="GO:0010498">
    <property type="term" value="P:proteasomal protein catabolic process"/>
    <property type="evidence" value="ECO:0007669"/>
    <property type="project" value="InterPro"/>
</dbReference>
<keyword evidence="7" id="KW-0647">Proteasome</keyword>
<dbReference type="EMBL" id="LATX01002428">
    <property type="protein sequence ID" value="KTB29562.1"/>
    <property type="molecule type" value="Genomic_DNA"/>
</dbReference>
<feature type="transmembrane region" description="Helical" evidence="14">
    <location>
        <begin position="226"/>
        <end position="245"/>
    </location>
</feature>
<dbReference type="PROSITE" id="PS51476">
    <property type="entry name" value="PROTEASOME_BETA_2"/>
    <property type="match status" value="1"/>
</dbReference>
<dbReference type="AlphaFoldDB" id="A0A0W0EZS2"/>
<keyword evidence="4 14" id="KW-0812">Transmembrane</keyword>
<keyword evidence="8 14" id="KW-1133">Transmembrane helix</keyword>
<feature type="domain" description="Phosphatidic acid phosphatase type 2/haloperoxidase" evidence="15">
    <location>
        <begin position="144"/>
        <end position="270"/>
    </location>
</feature>
<evidence type="ECO:0000256" key="1">
    <source>
        <dbReference type="ARBA" id="ARBA00004123"/>
    </source>
</evidence>
<sequence length="762" mass="84682">MINNYEHHEKPDGHVHFELDVDSAPSSRAASPTPERSGAQKAYLYHTEAGNYLDPRFEVSPPGRQRLDVYDATLSWWRAGIRKKLVKTVAKESRVIAKMQLMKDAIRTPWLDAYFVYTSSLGTHTFFMTVLPALFFFGYTELGLGLVLVLATGVYFSSFFKDLFCSPRPFAPPVTRLTIGSHHLEYGFPSTHSTNSVSIALFFFSHIYMLATPTPNAEAAISPETYAILVGILLWYAFSIVFGRLYTAMHSFTDCAMGVFLGAGLWWILTDFPGVPINVPSILLYPFVSLDSSFATINLFRGLGLCARLGTWVDNAGWQVPLFLIPLTLLLVNQHPQPVDDCPCFEDAIAFISVVLGVLISRWVLSFFNLSSLITPTPMPGSGWTLVFDLNPDGPVWIPLTRHWDDIMSWWFTAALKMVFGILVIFVWRLVAKSLLHLVLPPIIRFFAGLVTLPNRRFYTPATDYKSVPSEFRFDPEHPGESLSGLRPIPSVIDLPGSLGVEIGDEGAIATNVLGNGNGKSGGSEIKLRTKSGNGQVITENRKGSEEGFEKEIVKHYDAEVLTKVIVYSGIAALASGKGYVIVAADTTAARSIVKMKIDEDKIKNLSSHLLMAYSGEPGDTIQFAEYVERNIRLFQIRNNYPLRPSAAASWIRRSLAQSLRSRKPYAVNLLIGGYDTASEEPHLYWIDYLGTSTEVPFAAHGYGSYFGLSLLDRYHDPNATLEEGLATLKRCIDEVAKRLVVSPGKYKVKVVDKDGTREVEL</sequence>
<dbReference type="Pfam" id="PF00227">
    <property type="entry name" value="Proteasome"/>
    <property type="match status" value="1"/>
</dbReference>
<feature type="transmembrane region" description="Helical" evidence="14">
    <location>
        <begin position="312"/>
        <end position="332"/>
    </location>
</feature>
<dbReference type="CDD" id="cd03388">
    <property type="entry name" value="PAP2_SPPase1"/>
    <property type="match status" value="1"/>
</dbReference>
<evidence type="ECO:0000313" key="16">
    <source>
        <dbReference type="EMBL" id="KTB29562.1"/>
    </source>
</evidence>
<evidence type="ECO:0000256" key="14">
    <source>
        <dbReference type="SAM" id="Phobius"/>
    </source>
</evidence>
<dbReference type="InterPro" id="IPR035206">
    <property type="entry name" value="Proteasome_beta2"/>
</dbReference>
<comment type="subunit">
    <text evidence="11">The 26S proteasome consists of a 20S proteasome core and two 19S regulatory subunits. The 20S proteasome core is composed of 28 subunits that are arranged in four stacked rings, resulting in a barrel-shaped structure. The two end rings are each formed by seven alpha subunits, and the two central rings are each formed by seven beta subunits. The catalytic chamber with the active sites is on the inside of the barrel.</text>
</comment>
<dbReference type="Gene3D" id="3.60.20.10">
    <property type="entry name" value="Glutamine Phosphoribosylpyrophosphate, subunit 1, domain 1"/>
    <property type="match status" value="1"/>
</dbReference>
<dbReference type="SUPFAM" id="SSF48317">
    <property type="entry name" value="Acid phosphatase/Vanadium-dependent haloperoxidase"/>
    <property type="match status" value="1"/>
</dbReference>
<keyword evidence="6" id="KW-0256">Endoplasmic reticulum</keyword>
<dbReference type="InterPro" id="IPR029055">
    <property type="entry name" value="Ntn_hydrolases_N"/>
</dbReference>
<dbReference type="InterPro" id="IPR000326">
    <property type="entry name" value="PAP2/HPO"/>
</dbReference>
<dbReference type="CDD" id="cd03758">
    <property type="entry name" value="proteasome_beta_type_2"/>
    <property type="match status" value="1"/>
</dbReference>
<evidence type="ECO:0000256" key="6">
    <source>
        <dbReference type="ARBA" id="ARBA00022824"/>
    </source>
</evidence>
<evidence type="ECO:0000256" key="4">
    <source>
        <dbReference type="ARBA" id="ARBA00022692"/>
    </source>
</evidence>
<evidence type="ECO:0000256" key="13">
    <source>
        <dbReference type="ARBA" id="ARBA00041151"/>
    </source>
</evidence>
<gene>
    <name evidence="16" type="ORF">WG66_17829</name>
</gene>
<dbReference type="eggNOG" id="KOG2822">
    <property type="taxonomic scope" value="Eukaryota"/>
</dbReference>
<dbReference type="InterPro" id="IPR001353">
    <property type="entry name" value="Proteasome_sua/b"/>
</dbReference>
<dbReference type="PANTHER" id="PTHR14969">
    <property type="entry name" value="SPHINGOSINE-1-PHOSPHATE PHOSPHOHYDROLASE"/>
    <property type="match status" value="1"/>
</dbReference>
<evidence type="ECO:0000259" key="15">
    <source>
        <dbReference type="SMART" id="SM00014"/>
    </source>
</evidence>
<evidence type="ECO:0000256" key="5">
    <source>
        <dbReference type="ARBA" id="ARBA00022801"/>
    </source>
</evidence>
<dbReference type="PANTHER" id="PTHR14969:SF28">
    <property type="entry name" value="DIHYDROSPHINGOSINE 1-PHOSPHATE PHOSPHATASE LCB3-RELATED"/>
    <property type="match status" value="1"/>
</dbReference>
<dbReference type="GO" id="GO:0019774">
    <property type="term" value="C:proteasome core complex, beta-subunit complex"/>
    <property type="evidence" value="ECO:0007669"/>
    <property type="project" value="UniProtKB-ARBA"/>
</dbReference>
<dbReference type="SUPFAM" id="SSF56235">
    <property type="entry name" value="N-terminal nucleophile aminohydrolases (Ntn hydrolases)"/>
    <property type="match status" value="1"/>
</dbReference>
<keyword evidence="3" id="KW-0963">Cytoplasm</keyword>
<evidence type="ECO:0000256" key="12">
    <source>
        <dbReference type="ARBA" id="ARBA00038324"/>
    </source>
</evidence>